<accession>A0ABZ3IQM9</accession>
<evidence type="ECO:0000313" key="3">
    <source>
        <dbReference type="Proteomes" id="UP000216752"/>
    </source>
</evidence>
<dbReference type="CDD" id="cd00077">
    <property type="entry name" value="HDc"/>
    <property type="match status" value="1"/>
</dbReference>
<evidence type="ECO:0000313" key="2">
    <source>
        <dbReference type="EMBL" id="XFO68020.1"/>
    </source>
</evidence>
<dbReference type="PROSITE" id="PS51832">
    <property type="entry name" value="HD_GYP"/>
    <property type="match status" value="1"/>
</dbReference>
<feature type="domain" description="HD-GYP" evidence="1">
    <location>
        <begin position="64"/>
        <end position="248"/>
    </location>
</feature>
<name>A0ABZ3IQM9_9FIRM</name>
<evidence type="ECO:0000259" key="1">
    <source>
        <dbReference type="PROSITE" id="PS51832"/>
    </source>
</evidence>
<dbReference type="PANTHER" id="PTHR43155:SF2">
    <property type="entry name" value="CYCLIC DI-GMP PHOSPHODIESTERASE PA4108"/>
    <property type="match status" value="1"/>
</dbReference>
<proteinExistence type="predicted"/>
<dbReference type="InterPro" id="IPR037522">
    <property type="entry name" value="HD_GYP_dom"/>
</dbReference>
<dbReference type="InterPro" id="IPR003607">
    <property type="entry name" value="HD/PDEase_dom"/>
</dbReference>
<dbReference type="Pfam" id="PF13487">
    <property type="entry name" value="HD_5"/>
    <property type="match status" value="1"/>
</dbReference>
<dbReference type="SMART" id="SM00471">
    <property type="entry name" value="HDc"/>
    <property type="match status" value="1"/>
</dbReference>
<protein>
    <recommendedName>
        <fullName evidence="1">HD-GYP domain-containing protein</fullName>
    </recommendedName>
</protein>
<keyword evidence="3" id="KW-1185">Reference proteome</keyword>
<dbReference type="PANTHER" id="PTHR43155">
    <property type="entry name" value="CYCLIC DI-GMP PHOSPHODIESTERASE PA4108-RELATED"/>
    <property type="match status" value="1"/>
</dbReference>
<dbReference type="Gene3D" id="1.10.3210.10">
    <property type="entry name" value="Hypothetical protein af1432"/>
    <property type="match status" value="1"/>
</dbReference>
<sequence>MNFFYFTRQDYDGFWLINNIANLTVFTITETRQGRTIYVLVSNERQFVVYMLTLMQDPEVYAGDTETFNGVFATFMQLIQLKNAKLFLHSHQVANYAVSVAAKMRLPREEIERIRLAALLHDVGHITVPNQVLAKVPYLSTREMSVFKNHCNAGCYMLENIPLCQELIPYIRFHHERFDGTGYPKRLKGVNIPLGARIIAVANHYDRFINPCTQNWVKTKDEAVGELLSLSGMAFDPEVVRAFIDALG</sequence>
<dbReference type="InterPro" id="IPR006675">
    <property type="entry name" value="HDIG_dom"/>
</dbReference>
<gene>
    <name evidence="2" type="ORF">SPSIL_042400</name>
</gene>
<dbReference type="EMBL" id="CP155573">
    <property type="protein sequence ID" value="XFO68020.1"/>
    <property type="molecule type" value="Genomic_DNA"/>
</dbReference>
<organism evidence="2 3">
    <name type="scientific">Sporomusa silvacetica DSM 10669</name>
    <dbReference type="NCBI Taxonomy" id="1123289"/>
    <lineage>
        <taxon>Bacteria</taxon>
        <taxon>Bacillati</taxon>
        <taxon>Bacillota</taxon>
        <taxon>Negativicutes</taxon>
        <taxon>Selenomonadales</taxon>
        <taxon>Sporomusaceae</taxon>
        <taxon>Sporomusa</taxon>
    </lineage>
</organism>
<dbReference type="SUPFAM" id="SSF109604">
    <property type="entry name" value="HD-domain/PDEase-like"/>
    <property type="match status" value="1"/>
</dbReference>
<dbReference type="NCBIfam" id="TIGR00277">
    <property type="entry name" value="HDIG"/>
    <property type="match status" value="1"/>
</dbReference>
<dbReference type="Proteomes" id="UP000216752">
    <property type="component" value="Chromosome"/>
</dbReference>
<reference evidence="2" key="1">
    <citation type="submission" date="2024-05" db="EMBL/GenBank/DDBJ databases">
        <title>Isolation and characterization of Sporomusa carbonis sp. nov., a carboxydotrophic hydrogenogen in the genus of Sporomusa isolated from a charcoal burning pile.</title>
        <authorList>
            <person name="Boeer T."/>
            <person name="Rosenbaum F."/>
            <person name="Eysell L."/>
            <person name="Mueller V."/>
            <person name="Daniel R."/>
            <person name="Poehlein A."/>
        </authorList>
    </citation>
    <scope>NUCLEOTIDE SEQUENCE [LARGE SCALE GENOMIC DNA]</scope>
    <source>
        <strain evidence="2">DSM 10669</strain>
    </source>
</reference>